<keyword evidence="2" id="KW-0732">Signal</keyword>
<dbReference type="EMBL" id="JAHESE010000039">
    <property type="protein sequence ID" value="MBT1711692.1"/>
    <property type="molecule type" value="Genomic_DNA"/>
</dbReference>
<dbReference type="AlphaFoldDB" id="A0AAP2E4L4"/>
<feature type="compositionally biased region" description="Basic and acidic residues" evidence="1">
    <location>
        <begin position="261"/>
        <end position="270"/>
    </location>
</feature>
<dbReference type="PANTHER" id="PTHR10151">
    <property type="entry name" value="ECTONUCLEOTIDE PYROPHOSPHATASE/PHOSPHODIESTERASE"/>
    <property type="match status" value="1"/>
</dbReference>
<dbReference type="Proteomes" id="UP001319080">
    <property type="component" value="Unassembled WGS sequence"/>
</dbReference>
<dbReference type="RefSeq" id="WP_254087262.1">
    <property type="nucleotide sequence ID" value="NZ_JAHESE010000039.1"/>
</dbReference>
<dbReference type="InterPro" id="IPR002591">
    <property type="entry name" value="Phosphodiest/P_Trfase"/>
</dbReference>
<gene>
    <name evidence="3" type="ORF">KK062_25850</name>
</gene>
<evidence type="ECO:0000313" key="3">
    <source>
        <dbReference type="EMBL" id="MBT1711692.1"/>
    </source>
</evidence>
<feature type="signal peptide" evidence="2">
    <location>
        <begin position="1"/>
        <end position="21"/>
    </location>
</feature>
<sequence>MIKIKFLLSVACCCILLSASAQTRKAVFMILDGIPADVIEKTDMPVLKEIAARGGYTRSYLGGEKNGFSQSPTVSAVGYNHVLTGVWSHKHNVWDNDIREPNYAYWNIFRIAEQANPSLQTAVFSSWIDNRTKLVGEGLPAAGNVKLDYSFDGLELDKTRYPAGEKRMFDIDESVSTEAGRYIREKGPDLSWVYLEYTDDMGHMYGDSPQFIDAVKKADAQVGRVWEAIKAREQQYGEQWMIVITTDHGRDAQTGKNHGSQTDREPTCLI</sequence>
<reference evidence="3 4" key="1">
    <citation type="submission" date="2021-05" db="EMBL/GenBank/DDBJ databases">
        <title>A Polyphasic approach of four new species of the genus Ohtaekwangia: Ohtaekwangia histidinii sp. nov., Ohtaekwangia cretensis sp. nov., Ohtaekwangia indiensis sp. nov., Ohtaekwangia reichenbachii sp. nov. from diverse environment.</title>
        <authorList>
            <person name="Octaviana S."/>
        </authorList>
    </citation>
    <scope>NUCLEOTIDE SEQUENCE [LARGE SCALE GENOMIC DNA]</scope>
    <source>
        <strain evidence="3 4">PWU5</strain>
    </source>
</reference>
<feature type="chain" id="PRO_5042914849" evidence="2">
    <location>
        <begin position="22"/>
        <end position="270"/>
    </location>
</feature>
<evidence type="ECO:0000313" key="4">
    <source>
        <dbReference type="Proteomes" id="UP001319080"/>
    </source>
</evidence>
<dbReference type="Pfam" id="PF01663">
    <property type="entry name" value="Phosphodiest"/>
    <property type="match status" value="1"/>
</dbReference>
<evidence type="ECO:0000256" key="2">
    <source>
        <dbReference type="SAM" id="SignalP"/>
    </source>
</evidence>
<accession>A0AAP2E4L4</accession>
<evidence type="ECO:0000256" key="1">
    <source>
        <dbReference type="SAM" id="MobiDB-lite"/>
    </source>
</evidence>
<dbReference type="Gene3D" id="3.40.720.10">
    <property type="entry name" value="Alkaline Phosphatase, subunit A"/>
    <property type="match status" value="1"/>
</dbReference>
<comment type="caution">
    <text evidence="3">The sequence shown here is derived from an EMBL/GenBank/DDBJ whole genome shotgun (WGS) entry which is preliminary data.</text>
</comment>
<keyword evidence="4" id="KW-1185">Reference proteome</keyword>
<dbReference type="PANTHER" id="PTHR10151:SF120">
    <property type="entry name" value="BIS(5'-ADENOSYL)-TRIPHOSPHATASE"/>
    <property type="match status" value="1"/>
</dbReference>
<protein>
    <submittedName>
        <fullName evidence="3">Alkaline phosphatase family protein</fullName>
    </submittedName>
</protein>
<dbReference type="SUPFAM" id="SSF53649">
    <property type="entry name" value="Alkaline phosphatase-like"/>
    <property type="match status" value="1"/>
</dbReference>
<feature type="region of interest" description="Disordered" evidence="1">
    <location>
        <begin position="250"/>
        <end position="270"/>
    </location>
</feature>
<name>A0AAP2E4L4_9BACT</name>
<dbReference type="InterPro" id="IPR017850">
    <property type="entry name" value="Alkaline_phosphatase_core_sf"/>
</dbReference>
<organism evidence="3 4">
    <name type="scientific">Dawidia cretensis</name>
    <dbReference type="NCBI Taxonomy" id="2782350"/>
    <lineage>
        <taxon>Bacteria</taxon>
        <taxon>Pseudomonadati</taxon>
        <taxon>Bacteroidota</taxon>
        <taxon>Cytophagia</taxon>
        <taxon>Cytophagales</taxon>
        <taxon>Chryseotaleaceae</taxon>
        <taxon>Dawidia</taxon>
    </lineage>
</organism>
<dbReference type="GO" id="GO:0016787">
    <property type="term" value="F:hydrolase activity"/>
    <property type="evidence" value="ECO:0007669"/>
    <property type="project" value="UniProtKB-ARBA"/>
</dbReference>
<proteinExistence type="predicted"/>